<evidence type="ECO:0000256" key="3">
    <source>
        <dbReference type="ARBA" id="ARBA00011245"/>
    </source>
</evidence>
<comment type="cofactor">
    <cofactor evidence="10">
        <name>Zn(2+)</name>
        <dbReference type="ChEBI" id="CHEBI:29105"/>
    </cofactor>
    <text evidence="10">Binds 1 zinc ion per subunit.</text>
</comment>
<feature type="binding site" evidence="10">
    <location>
        <position position="50"/>
    </location>
    <ligand>
        <name>Zn(2+)</name>
        <dbReference type="ChEBI" id="CHEBI:29105"/>
    </ligand>
</feature>
<dbReference type="EMBL" id="ACVN02000013">
    <property type="protein sequence ID" value="ERK63330.1"/>
    <property type="molecule type" value="Genomic_DNA"/>
</dbReference>
<dbReference type="GO" id="GO:0004817">
    <property type="term" value="F:cysteine-tRNA ligase activity"/>
    <property type="evidence" value="ECO:0007669"/>
    <property type="project" value="TreeGrafter"/>
</dbReference>
<dbReference type="PANTHER" id="PTHR10890:SF3">
    <property type="entry name" value="CYSTEINE--TRNA LIGASE, CYTOPLASMIC"/>
    <property type="match status" value="1"/>
</dbReference>
<evidence type="ECO:0000256" key="9">
    <source>
        <dbReference type="ARBA" id="ARBA00048350"/>
    </source>
</evidence>
<dbReference type="HAMAP" id="MF_01697">
    <property type="entry name" value="MshC"/>
    <property type="match status" value="1"/>
</dbReference>
<dbReference type="SUPFAM" id="SSF52374">
    <property type="entry name" value="Nucleotidylyl transferase"/>
    <property type="match status" value="1"/>
</dbReference>
<feature type="binding site" evidence="10">
    <location>
        <position position="65"/>
    </location>
    <ligand>
        <name>L-cysteinyl-5'-AMP</name>
        <dbReference type="ChEBI" id="CHEBI:144924"/>
    </ligand>
</feature>
<dbReference type="GO" id="GO:0008270">
    <property type="term" value="F:zinc ion binding"/>
    <property type="evidence" value="ECO:0007669"/>
    <property type="project" value="UniProtKB-UniRule"/>
</dbReference>
<dbReference type="GO" id="GO:0005829">
    <property type="term" value="C:cytosol"/>
    <property type="evidence" value="ECO:0007669"/>
    <property type="project" value="TreeGrafter"/>
</dbReference>
<keyword evidence="4 10" id="KW-0436">Ligase</keyword>
<dbReference type="GO" id="GO:0006423">
    <property type="term" value="P:cysteinyl-tRNA aminoacylation"/>
    <property type="evidence" value="ECO:0007669"/>
    <property type="project" value="TreeGrafter"/>
</dbReference>
<feature type="binding site" evidence="10">
    <location>
        <position position="290"/>
    </location>
    <ligand>
        <name>L-cysteinyl-5'-AMP</name>
        <dbReference type="ChEBI" id="CHEBI:144924"/>
    </ligand>
</feature>
<sequence length="420" mass="45446">MRAWPTVEVPTIPATPGSYQVPERVSLVTTNDRALTAVGPERGAAGLYVCGITPYDATHLGHAFTYLSFDLLNRAWRDAGLEVRYAQNVTDVDDPLLERAMDTGVDWRELADGQIDLFRSDMTGLRVLPPDWYVPATSVTGEVADLVNELVSRGFVYQVDDPEHPDWYFRSAQAPGFGAESHLDREAMLAEFVEHGGDPDRPGKEDALDCLVWRLERPGEPAWESPLGRGRPGWHIECTATALNRLGAAFAVQGGGRDLAFPHHEMCAAEAVVATGGEPFARAYAHVGMVGLDGEKMSKSLGNLELVSRLVAGGADPMAIRLALLDHHYRADWEWTAGQLGRAQRRLDAWRAAVRADRGTSAVPVIADLRRALRTDLDAPTALAVVDEWSSAVLAGDGQDEEAPGQVAAAVDGLLGIELG</sequence>
<dbReference type="InterPro" id="IPR024909">
    <property type="entry name" value="Cys-tRNA/MSH_ligase"/>
</dbReference>
<feature type="binding site" evidence="10">
    <location>
        <begin position="88"/>
        <end position="90"/>
    </location>
    <ligand>
        <name>L-cysteinyl-5'-AMP</name>
        <dbReference type="ChEBI" id="CHEBI:144924"/>
    </ligand>
</feature>
<feature type="binding site" evidence="10">
    <location>
        <begin position="256"/>
        <end position="258"/>
    </location>
    <ligand>
        <name>L-cysteinyl-5'-AMP</name>
        <dbReference type="ChEBI" id="CHEBI:144924"/>
    </ligand>
</feature>
<feature type="domain" description="tRNA synthetases class I catalytic" evidence="11">
    <location>
        <begin position="43"/>
        <end position="343"/>
    </location>
</feature>
<dbReference type="OrthoDB" id="9815130at2"/>
<dbReference type="InterPro" id="IPR032678">
    <property type="entry name" value="tRNA-synt_1_cat_dom"/>
</dbReference>
<proteinExistence type="inferred from homology"/>
<comment type="caution">
    <text evidence="12">The sequence shown here is derived from an EMBL/GenBank/DDBJ whole genome shotgun (WGS) entry which is preliminary data.</text>
</comment>
<comment type="subunit">
    <text evidence="3 10">Monomer.</text>
</comment>
<organism evidence="12 13">
    <name type="scientific">Propionibacterium acidifaciens F0233</name>
    <dbReference type="NCBI Taxonomy" id="553198"/>
    <lineage>
        <taxon>Bacteria</taxon>
        <taxon>Bacillati</taxon>
        <taxon>Actinomycetota</taxon>
        <taxon>Actinomycetes</taxon>
        <taxon>Propionibacteriales</taxon>
        <taxon>Propionibacteriaceae</taxon>
        <taxon>Propionibacterium</taxon>
    </lineage>
</organism>
<evidence type="ECO:0000256" key="10">
    <source>
        <dbReference type="HAMAP-Rule" id="MF_01697"/>
    </source>
</evidence>
<dbReference type="Gene3D" id="1.20.120.640">
    <property type="entry name" value="Anticodon-binding domain of a subclass of class I aminoacyl-tRNA synthetases"/>
    <property type="match status" value="1"/>
</dbReference>
<feature type="short sequence motif" description="'ERGGDP' region" evidence="10">
    <location>
        <begin position="194"/>
        <end position="199"/>
    </location>
</feature>
<dbReference type="GeneID" id="95359031"/>
<evidence type="ECO:0000256" key="6">
    <source>
        <dbReference type="ARBA" id="ARBA00022741"/>
    </source>
</evidence>
<keyword evidence="13" id="KW-1185">Reference proteome</keyword>
<evidence type="ECO:0000256" key="5">
    <source>
        <dbReference type="ARBA" id="ARBA00022723"/>
    </source>
</evidence>
<dbReference type="PRINTS" id="PR00983">
    <property type="entry name" value="TRNASYNTHCYS"/>
</dbReference>
<dbReference type="Gene3D" id="3.40.50.620">
    <property type="entry name" value="HUPs"/>
    <property type="match status" value="1"/>
</dbReference>
<comment type="catalytic activity">
    <reaction evidence="9 10">
        <text>1D-myo-inositol 2-amino-2-deoxy-alpha-D-glucopyranoside + L-cysteine + ATP = 1D-myo-inositol 2-(L-cysteinylamino)-2-deoxy-alpha-D-glucopyranoside + AMP + diphosphate + H(+)</text>
        <dbReference type="Rhea" id="RHEA:26176"/>
        <dbReference type="ChEBI" id="CHEBI:15378"/>
        <dbReference type="ChEBI" id="CHEBI:30616"/>
        <dbReference type="ChEBI" id="CHEBI:33019"/>
        <dbReference type="ChEBI" id="CHEBI:35235"/>
        <dbReference type="ChEBI" id="CHEBI:58886"/>
        <dbReference type="ChEBI" id="CHEBI:58887"/>
        <dbReference type="ChEBI" id="CHEBI:456215"/>
        <dbReference type="EC" id="6.3.1.13"/>
    </reaction>
</comment>
<dbReference type="GO" id="GO:0035446">
    <property type="term" value="F:cysteine-glucosaminylinositol ligase activity"/>
    <property type="evidence" value="ECO:0007669"/>
    <property type="project" value="UniProtKB-UniRule"/>
</dbReference>
<gene>
    <name evidence="10 12" type="primary">mshC</name>
    <name evidence="12" type="ORF">HMPREF0682_1991</name>
</gene>
<keyword evidence="5 10" id="KW-0479">Metal-binding</keyword>
<dbReference type="Proteomes" id="UP000017052">
    <property type="component" value="Unassembled WGS sequence"/>
</dbReference>
<evidence type="ECO:0000256" key="1">
    <source>
        <dbReference type="ARBA" id="ARBA00003679"/>
    </source>
</evidence>
<feature type="binding site" evidence="10">
    <location>
        <position position="234"/>
    </location>
    <ligand>
        <name>L-cysteinyl-5'-AMP</name>
        <dbReference type="ChEBI" id="CHEBI:144924"/>
    </ligand>
</feature>
<dbReference type="InterPro" id="IPR014729">
    <property type="entry name" value="Rossmann-like_a/b/a_fold"/>
</dbReference>
<feature type="short sequence motif" description="'HIGH' region" evidence="10">
    <location>
        <begin position="52"/>
        <end position="62"/>
    </location>
</feature>
<comment type="function">
    <text evidence="1 10">Catalyzes the ATP-dependent condensation of GlcN-Ins and L-cysteine to form L-Cys-GlcN-Ins.</text>
</comment>
<comment type="similarity">
    <text evidence="2 10">Belongs to the class-I aminoacyl-tRNA synthetase family. MshC subfamily.</text>
</comment>
<dbReference type="PANTHER" id="PTHR10890">
    <property type="entry name" value="CYSTEINYL-TRNA SYNTHETASE"/>
    <property type="match status" value="1"/>
</dbReference>
<dbReference type="GO" id="GO:0010125">
    <property type="term" value="P:mycothiol biosynthetic process"/>
    <property type="evidence" value="ECO:0007669"/>
    <property type="project" value="UniProtKB-UniRule"/>
</dbReference>
<evidence type="ECO:0000256" key="8">
    <source>
        <dbReference type="ARBA" id="ARBA00022840"/>
    </source>
</evidence>
<keyword evidence="7 10" id="KW-0862">Zinc</keyword>
<dbReference type="RefSeq" id="WP_021796147.1">
    <property type="nucleotide sequence ID" value="NZ_ACVN02000013.1"/>
</dbReference>
<dbReference type="NCBIfam" id="TIGR03447">
    <property type="entry name" value="mycothiol_MshC"/>
    <property type="match status" value="1"/>
</dbReference>
<feature type="short sequence motif" description="'KMSKS' region" evidence="10">
    <location>
        <begin position="296"/>
        <end position="300"/>
    </location>
</feature>
<dbReference type="AlphaFoldDB" id="U2QKA9"/>
<name>U2QKA9_9ACTN</name>
<keyword evidence="6 10" id="KW-0547">Nucleotide-binding</keyword>
<evidence type="ECO:0000256" key="4">
    <source>
        <dbReference type="ARBA" id="ARBA00022598"/>
    </source>
</evidence>
<dbReference type="GO" id="GO:0005524">
    <property type="term" value="F:ATP binding"/>
    <property type="evidence" value="ECO:0007669"/>
    <property type="project" value="UniProtKB-KW"/>
</dbReference>
<dbReference type="InterPro" id="IPR017812">
    <property type="entry name" value="Mycothiol_ligase_MshC"/>
</dbReference>
<evidence type="ECO:0000259" key="11">
    <source>
        <dbReference type="Pfam" id="PF01406"/>
    </source>
</evidence>
<dbReference type="Pfam" id="PF01406">
    <property type="entry name" value="tRNA-synt_1e"/>
    <property type="match status" value="1"/>
</dbReference>
<feature type="binding site" evidence="10">
    <location>
        <position position="238"/>
    </location>
    <ligand>
        <name>Zn(2+)</name>
        <dbReference type="ChEBI" id="CHEBI:29105"/>
    </ligand>
</feature>
<evidence type="ECO:0000313" key="12">
    <source>
        <dbReference type="EMBL" id="ERK63330.1"/>
    </source>
</evidence>
<evidence type="ECO:0000256" key="2">
    <source>
        <dbReference type="ARBA" id="ARBA00007723"/>
    </source>
</evidence>
<feature type="binding site" evidence="10">
    <location>
        <position position="263"/>
    </location>
    <ligand>
        <name>Zn(2+)</name>
        <dbReference type="ChEBI" id="CHEBI:29105"/>
    </ligand>
</feature>
<reference evidence="12" key="1">
    <citation type="submission" date="2013-08" db="EMBL/GenBank/DDBJ databases">
        <authorList>
            <person name="Durkin A.S."/>
            <person name="Haft D.R."/>
            <person name="McCorrison J."/>
            <person name="Torralba M."/>
            <person name="Gillis M."/>
            <person name="Haft D.H."/>
            <person name="Methe B."/>
            <person name="Sutton G."/>
            <person name="Nelson K.E."/>
        </authorList>
    </citation>
    <scope>NUCLEOTIDE SEQUENCE [LARGE SCALE GENOMIC DNA]</scope>
    <source>
        <strain evidence="12">F0233</strain>
    </source>
</reference>
<protein>
    <recommendedName>
        <fullName evidence="10">L-cysteine:1D-myo-inositol 2-amino-2-deoxy-alpha-D-glucopyranoside ligase</fullName>
        <shortName evidence="10">L-Cys:GlcN-Ins ligase</shortName>
        <ecNumber evidence="10">6.3.1.13</ecNumber>
    </recommendedName>
    <alternativeName>
        <fullName evidence="10">Mycothiol ligase</fullName>
        <shortName evidence="10">MSH ligase</shortName>
    </alternativeName>
</protein>
<dbReference type="EC" id="6.3.1.13" evidence="10"/>
<keyword evidence="8 10" id="KW-0067">ATP-binding</keyword>
<evidence type="ECO:0000256" key="7">
    <source>
        <dbReference type="ARBA" id="ARBA00022833"/>
    </source>
</evidence>
<accession>U2QKA9</accession>
<feature type="binding site" evidence="10">
    <location>
        <begin position="50"/>
        <end position="53"/>
    </location>
    <ligand>
        <name>L-cysteinyl-5'-AMP</name>
        <dbReference type="ChEBI" id="CHEBI:144924"/>
    </ligand>
</feature>
<evidence type="ECO:0000313" key="13">
    <source>
        <dbReference type="Proteomes" id="UP000017052"/>
    </source>
</evidence>